<evidence type="ECO:0000259" key="2">
    <source>
        <dbReference type="Pfam" id="PF06724"/>
    </source>
</evidence>
<gene>
    <name evidence="3" type="ORF">SAMN02983003_2608</name>
</gene>
<name>A0A1K2HZT2_9HYPH</name>
<evidence type="ECO:0000256" key="1">
    <source>
        <dbReference type="SAM" id="Phobius"/>
    </source>
</evidence>
<sequence>MSQHFETLARVGYGARGLVYLVLGGLATASAFWGGSQEQDTSSALSQMLSLPFGRILLGLVALGLFAHILWRLAQGLLNADDVDEDAKGLVTRLGSLASAGANLFLALSAAGLAIGMGGGGGGGGGEEKASGWLLQQPFGPWLLGAAGLIVIGAGLAQIWYGLSRGYAKRIDLPETAKPVLDPLCRFGLAARGAVLAIIGGFLVFGAMTVSPEQAGGTADALTYIHGLPFGSLLYGVTALGLFAYGGYSLVQAFYRRIATHKVQGALRSALT</sequence>
<keyword evidence="1" id="KW-0812">Transmembrane</keyword>
<proteinExistence type="predicted"/>
<dbReference type="RefSeq" id="WP_072343688.1">
    <property type="nucleotide sequence ID" value="NZ_FPKU01000002.1"/>
</dbReference>
<dbReference type="InterPro" id="IPR009597">
    <property type="entry name" value="DUF1206"/>
</dbReference>
<feature type="transmembrane region" description="Helical" evidence="1">
    <location>
        <begin position="53"/>
        <end position="73"/>
    </location>
</feature>
<evidence type="ECO:0000313" key="4">
    <source>
        <dbReference type="Proteomes" id="UP000183447"/>
    </source>
</evidence>
<keyword evidence="4" id="KW-1185">Reference proteome</keyword>
<dbReference type="STRING" id="665118.SAMN02983003_2608"/>
<evidence type="ECO:0000313" key="3">
    <source>
        <dbReference type="EMBL" id="SFZ85443.1"/>
    </source>
</evidence>
<feature type="transmembrane region" description="Helical" evidence="1">
    <location>
        <begin position="94"/>
        <end position="119"/>
    </location>
</feature>
<feature type="domain" description="DUF1206" evidence="2">
    <location>
        <begin position="94"/>
        <end position="164"/>
    </location>
</feature>
<dbReference type="Pfam" id="PF06724">
    <property type="entry name" value="DUF1206"/>
    <property type="match status" value="3"/>
</dbReference>
<dbReference type="AlphaFoldDB" id="A0A1K2HZT2"/>
<dbReference type="Proteomes" id="UP000183447">
    <property type="component" value="Unassembled WGS sequence"/>
</dbReference>
<feature type="domain" description="DUF1206" evidence="2">
    <location>
        <begin position="11"/>
        <end position="77"/>
    </location>
</feature>
<feature type="transmembrane region" description="Helical" evidence="1">
    <location>
        <begin position="139"/>
        <end position="163"/>
    </location>
</feature>
<protein>
    <recommendedName>
        <fullName evidence="2">DUF1206 domain-containing protein</fullName>
    </recommendedName>
</protein>
<organism evidence="3 4">
    <name type="scientific">Devosia enhydra</name>
    <dbReference type="NCBI Taxonomy" id="665118"/>
    <lineage>
        <taxon>Bacteria</taxon>
        <taxon>Pseudomonadati</taxon>
        <taxon>Pseudomonadota</taxon>
        <taxon>Alphaproteobacteria</taxon>
        <taxon>Hyphomicrobiales</taxon>
        <taxon>Devosiaceae</taxon>
        <taxon>Devosia</taxon>
    </lineage>
</organism>
<reference evidence="3 4" key="1">
    <citation type="submission" date="2016-11" db="EMBL/GenBank/DDBJ databases">
        <authorList>
            <person name="Jaros S."/>
            <person name="Januszkiewicz K."/>
            <person name="Wedrychowicz H."/>
        </authorList>
    </citation>
    <scope>NUCLEOTIDE SEQUENCE [LARGE SCALE GENOMIC DNA]</scope>
    <source>
        <strain evidence="3 4">ATCC 23634</strain>
    </source>
</reference>
<feature type="domain" description="DUF1206" evidence="2">
    <location>
        <begin position="187"/>
        <end position="256"/>
    </location>
</feature>
<feature type="transmembrane region" description="Helical" evidence="1">
    <location>
        <begin position="184"/>
        <end position="208"/>
    </location>
</feature>
<feature type="transmembrane region" description="Helical" evidence="1">
    <location>
        <begin position="12"/>
        <end position="33"/>
    </location>
</feature>
<feature type="transmembrane region" description="Helical" evidence="1">
    <location>
        <begin position="228"/>
        <end position="248"/>
    </location>
</feature>
<keyword evidence="1" id="KW-0472">Membrane</keyword>
<accession>A0A1K2HZT2</accession>
<keyword evidence="1" id="KW-1133">Transmembrane helix</keyword>
<dbReference type="EMBL" id="FPKU01000002">
    <property type="protein sequence ID" value="SFZ85443.1"/>
    <property type="molecule type" value="Genomic_DNA"/>
</dbReference>